<reference evidence="3 4" key="1">
    <citation type="submission" date="2018-08" db="EMBL/GenBank/DDBJ databases">
        <title>Paenibacillus sp. M4BSY-1, whole genome shotgun sequence.</title>
        <authorList>
            <person name="Tuo L."/>
        </authorList>
    </citation>
    <scope>NUCLEOTIDE SEQUENCE [LARGE SCALE GENOMIC DNA]</scope>
    <source>
        <strain evidence="3 4">M4BSY-1</strain>
    </source>
</reference>
<dbReference type="OrthoDB" id="9804872at2"/>
<feature type="transmembrane region" description="Helical" evidence="1">
    <location>
        <begin position="196"/>
        <end position="212"/>
    </location>
</feature>
<feature type="transmembrane region" description="Helical" evidence="1">
    <location>
        <begin position="51"/>
        <end position="72"/>
    </location>
</feature>
<protein>
    <recommendedName>
        <fullName evidence="2">Transglutaminase-like domain-containing protein</fullName>
    </recommendedName>
</protein>
<evidence type="ECO:0000313" key="4">
    <source>
        <dbReference type="Proteomes" id="UP000261905"/>
    </source>
</evidence>
<dbReference type="InterPro" id="IPR002931">
    <property type="entry name" value="Transglutaminase-like"/>
</dbReference>
<feature type="transmembrane region" description="Helical" evidence="1">
    <location>
        <begin position="170"/>
        <end position="190"/>
    </location>
</feature>
<dbReference type="InterPro" id="IPR052901">
    <property type="entry name" value="Bact_TGase-like"/>
</dbReference>
<dbReference type="SUPFAM" id="SSF54001">
    <property type="entry name" value="Cysteine proteinases"/>
    <property type="match status" value="1"/>
</dbReference>
<feature type="transmembrane region" description="Helical" evidence="1">
    <location>
        <begin position="141"/>
        <end position="163"/>
    </location>
</feature>
<accession>A0A371PJ10</accession>
<keyword evidence="1" id="KW-0472">Membrane</keyword>
<sequence>MATHTGEPGLAGLRYQASARSACSARRERDRMKKLTFWITSYLKLRWYERFVSLFVAAILMSSLSIFENYWWPESFKIAYFTLGFTALVDILLPLKGRLIRLLLQFIAVVFITFRFARMEWSVAPSTNTGEWGWWLQETLAGLHPFLWIGLSLLVIHSLFTTWTVTRQRMFGFTGASILVLTVADSFTPIWLWDNVAVVVFIALAWLVLNHLDRLQRTHPESLKELMEYPIRVFTPAVIVLSVLLVIALNVPSIAPMLQDPYTIWKKARGEDVQVFLGEKALTREDYAAQAGNSSSGYSRNDDVLGGGFDYDFSPMMTVSTSQRSYWRGETLGQYTGQGWKNAIMVDGERVLPELPFFDESGRERAQFAEVRQVVTMERDDAYPVLFGAAPISTVHWINDESSAVMANAMKWSPYHWELRWNTSLTYPKSYSITSSVVTLDEGGLRTAESILPSNDLNEYYLSLPASLPDRVRELAQEVTADGKNDYDRAKAIETHLRQNYIYNNKPDLSKLSGSSADFVDGFLFELQEGYCDYFSTAMAVMARSIGLPSRWVKGFTPGVLPVERYGPPGEMMDGERYNPTGAGMYTVRNSDAHSWVEIYFEGFGWIPFEPTSGFRFPYLSPAGEEMEPVLPDEKVSETPEVASNISSGLSRVWGLASLIVLVVAAAAWLIVKRREMAKAWFRIRHGSLSPNEQIVMEANRLIRFCKKRGMKREEHETLREAIAGWSQSQKRLQEDFRTVLDGFEKAKYGASGATKEEVERYTNKVRYLIGELK</sequence>
<feature type="domain" description="Transglutaminase-like" evidence="2">
    <location>
        <begin position="524"/>
        <end position="613"/>
    </location>
</feature>
<keyword evidence="4" id="KW-1185">Reference proteome</keyword>
<keyword evidence="1" id="KW-1133">Transmembrane helix</keyword>
<organism evidence="3 4">
    <name type="scientific">Paenibacillus paeoniae</name>
    <dbReference type="NCBI Taxonomy" id="2292705"/>
    <lineage>
        <taxon>Bacteria</taxon>
        <taxon>Bacillati</taxon>
        <taxon>Bacillota</taxon>
        <taxon>Bacilli</taxon>
        <taxon>Bacillales</taxon>
        <taxon>Paenibacillaceae</taxon>
        <taxon>Paenibacillus</taxon>
    </lineage>
</organism>
<keyword evidence="1" id="KW-0812">Transmembrane</keyword>
<dbReference type="AlphaFoldDB" id="A0A371PJ10"/>
<dbReference type="EMBL" id="QUBQ01000001">
    <property type="protein sequence ID" value="REK76133.1"/>
    <property type="molecule type" value="Genomic_DNA"/>
</dbReference>
<dbReference type="InterPro" id="IPR038765">
    <property type="entry name" value="Papain-like_cys_pep_sf"/>
</dbReference>
<dbReference type="Gene3D" id="3.10.620.30">
    <property type="match status" value="1"/>
</dbReference>
<name>A0A371PJ10_9BACL</name>
<dbReference type="Pfam" id="PF13559">
    <property type="entry name" value="DUF4129"/>
    <property type="match status" value="1"/>
</dbReference>
<feature type="transmembrane region" description="Helical" evidence="1">
    <location>
        <begin position="102"/>
        <end position="121"/>
    </location>
</feature>
<evidence type="ECO:0000256" key="1">
    <source>
        <dbReference type="SAM" id="Phobius"/>
    </source>
</evidence>
<proteinExistence type="predicted"/>
<dbReference type="InterPro" id="IPR025403">
    <property type="entry name" value="TgpA-like_C"/>
</dbReference>
<dbReference type="PANTHER" id="PTHR42736">
    <property type="entry name" value="PROTEIN-GLUTAMINE GAMMA-GLUTAMYLTRANSFERASE"/>
    <property type="match status" value="1"/>
</dbReference>
<dbReference type="SMART" id="SM00460">
    <property type="entry name" value="TGc"/>
    <property type="match status" value="1"/>
</dbReference>
<dbReference type="PANTHER" id="PTHR42736:SF1">
    <property type="entry name" value="PROTEIN-GLUTAMINE GAMMA-GLUTAMYLTRANSFERASE"/>
    <property type="match status" value="1"/>
</dbReference>
<dbReference type="Pfam" id="PF01841">
    <property type="entry name" value="Transglut_core"/>
    <property type="match status" value="1"/>
</dbReference>
<evidence type="ECO:0000259" key="2">
    <source>
        <dbReference type="SMART" id="SM00460"/>
    </source>
</evidence>
<evidence type="ECO:0000313" key="3">
    <source>
        <dbReference type="EMBL" id="REK76133.1"/>
    </source>
</evidence>
<gene>
    <name evidence="3" type="ORF">DX130_03455</name>
</gene>
<comment type="caution">
    <text evidence="3">The sequence shown here is derived from an EMBL/GenBank/DDBJ whole genome shotgun (WGS) entry which is preliminary data.</text>
</comment>
<feature type="transmembrane region" description="Helical" evidence="1">
    <location>
        <begin position="653"/>
        <end position="672"/>
    </location>
</feature>
<dbReference type="Proteomes" id="UP000261905">
    <property type="component" value="Unassembled WGS sequence"/>
</dbReference>
<feature type="transmembrane region" description="Helical" evidence="1">
    <location>
        <begin position="78"/>
        <end position="95"/>
    </location>
</feature>
<feature type="transmembrane region" description="Helical" evidence="1">
    <location>
        <begin position="233"/>
        <end position="251"/>
    </location>
</feature>